<evidence type="ECO:0000256" key="4">
    <source>
        <dbReference type="ARBA" id="ARBA00022727"/>
    </source>
</evidence>
<dbReference type="SUPFAM" id="SSF52540">
    <property type="entry name" value="P-loop containing nucleoside triphosphate hydrolases"/>
    <property type="match status" value="1"/>
</dbReference>
<sequence>MFIAIIGTPSSGKNTVVQYLERKYGFKRVRLDKKEKNKEVSGESKLNGIELDHKSNELSVSSSTSPAPSSPLESPSNNSDLKFTSLSTLLDFITRNWLLNHVTTDLISFEDIEPFVKRPFFLCINIDGPILIRFQREREKEKSKSLLNNNENQLLSLEKFIQSHDELLNGSLPSLPLLSSSSSSSSSSPSSSNKLISDDDNNNQQQQQNDFRKSLSLSQISICNNFKTIENFENYLDNLNLINEERLRPGWDTYFMTLASLASHRSNCMKRRVGALLVRSKRILSTGYNGTPRGTKNCNLGGCTRCNGSARGGEALNECLCLHAEENALLEAGRDRIGDDSVIYCNTCPCLRCSVKIVQCGVREVVYNQSYSMDEASAAVLKEGGVILRQLHMPGQM</sequence>
<keyword evidence="5" id="KW-0378">Hydrolase</keyword>
<name>A0A1B9I9H9_9TREE</name>
<dbReference type="OrthoDB" id="6710946at2759"/>
<reference evidence="13" key="4">
    <citation type="submission" date="2024-02" db="EMBL/GenBank/DDBJ databases">
        <title>Comparative genomics of Cryptococcus and Kwoniella reveals pathogenesis evolution and contrasting modes of karyotype evolution via chromosome fusion or intercentromeric recombination.</title>
        <authorList>
            <person name="Coelho M.A."/>
            <person name="David-Palma M."/>
            <person name="Shea T."/>
            <person name="Bowers K."/>
            <person name="McGinley-Smith S."/>
            <person name="Mohammad A.W."/>
            <person name="Gnirke A."/>
            <person name="Yurkov A.M."/>
            <person name="Nowrousian M."/>
            <person name="Sun S."/>
            <person name="Cuomo C.A."/>
            <person name="Heitman J."/>
        </authorList>
    </citation>
    <scope>NUCLEOTIDE SEQUENCE</scope>
    <source>
        <strain evidence="13">CBS 10737</strain>
    </source>
</reference>
<dbReference type="SUPFAM" id="SSF53927">
    <property type="entry name" value="Cytidine deaminase-like"/>
    <property type="match status" value="1"/>
</dbReference>
<dbReference type="InterPro" id="IPR016192">
    <property type="entry name" value="APOBEC/CMP_deaminase_Zn-bd"/>
</dbReference>
<dbReference type="PROSITE" id="PS00903">
    <property type="entry name" value="CYT_DCMP_DEAMINASES_1"/>
    <property type="match status" value="1"/>
</dbReference>
<dbReference type="InterPro" id="IPR002125">
    <property type="entry name" value="CMP_dCMP_dom"/>
</dbReference>
<feature type="domain" description="CMP/dCMP-type deaminase" evidence="11">
    <location>
        <begin position="250"/>
        <end position="388"/>
    </location>
</feature>
<comment type="similarity">
    <text evidence="2">Belongs to the cytidine and deoxycytidylate deaminase family.</text>
</comment>
<keyword evidence="4" id="KW-0545">Nucleotide biosynthesis</keyword>
<dbReference type="GeneID" id="30169777"/>
<dbReference type="GO" id="GO:0004132">
    <property type="term" value="F:dCMP deaminase activity"/>
    <property type="evidence" value="ECO:0007669"/>
    <property type="project" value="UniProtKB-EC"/>
</dbReference>
<dbReference type="EMBL" id="CP144522">
    <property type="protein sequence ID" value="WWC69645.1"/>
    <property type="molecule type" value="Genomic_DNA"/>
</dbReference>
<accession>A0A1B9I9H9</accession>
<dbReference type="GO" id="GO:0008270">
    <property type="term" value="F:zinc ion binding"/>
    <property type="evidence" value="ECO:0007669"/>
    <property type="project" value="InterPro"/>
</dbReference>
<reference evidence="12" key="1">
    <citation type="submission" date="2013-07" db="EMBL/GenBank/DDBJ databases">
        <title>The Genome Sequence of Cryptococcus pinus CBS10737.</title>
        <authorList>
            <consortium name="The Broad Institute Genome Sequencing Platform"/>
            <person name="Cuomo C."/>
            <person name="Litvintseva A."/>
            <person name="Chen Y."/>
            <person name="Heitman J."/>
            <person name="Sun S."/>
            <person name="Springer D."/>
            <person name="Dromer F."/>
            <person name="Young S.K."/>
            <person name="Zeng Q."/>
            <person name="Gargeya S."/>
            <person name="Fitzgerald M."/>
            <person name="Abouelleil A."/>
            <person name="Alvarado L."/>
            <person name="Berlin A.M."/>
            <person name="Chapman S.B."/>
            <person name="Dewar J."/>
            <person name="Goldberg J."/>
            <person name="Griggs A."/>
            <person name="Gujja S."/>
            <person name="Hansen M."/>
            <person name="Howarth C."/>
            <person name="Imamovic A."/>
            <person name="Larimer J."/>
            <person name="McCowan C."/>
            <person name="Murphy C."/>
            <person name="Pearson M."/>
            <person name="Priest M."/>
            <person name="Roberts A."/>
            <person name="Saif S."/>
            <person name="Shea T."/>
            <person name="Sykes S."/>
            <person name="Wortman J."/>
            <person name="Nusbaum C."/>
            <person name="Birren B."/>
        </authorList>
    </citation>
    <scope>NUCLEOTIDE SEQUENCE [LARGE SCALE GENOMIC DNA]</scope>
    <source>
        <strain evidence="12">CBS 10737</strain>
    </source>
</reference>
<keyword evidence="3" id="KW-0479">Metal-binding</keyword>
<dbReference type="CDD" id="cd01286">
    <property type="entry name" value="deoxycytidylate_deaminase"/>
    <property type="match status" value="1"/>
</dbReference>
<dbReference type="InterPro" id="IPR035105">
    <property type="entry name" value="Deoxycytidylate_deaminase_dom"/>
</dbReference>
<dbReference type="GO" id="GO:0009165">
    <property type="term" value="P:nucleotide biosynthetic process"/>
    <property type="evidence" value="ECO:0007669"/>
    <property type="project" value="UniProtKB-KW"/>
</dbReference>
<dbReference type="AlphaFoldDB" id="A0A1B9I9H9"/>
<feature type="region of interest" description="Disordered" evidence="10">
    <location>
        <begin position="179"/>
        <end position="210"/>
    </location>
</feature>
<evidence type="ECO:0000313" key="12">
    <source>
        <dbReference type="EMBL" id="OCF52123.1"/>
    </source>
</evidence>
<dbReference type="Gene3D" id="3.40.50.300">
    <property type="entry name" value="P-loop containing nucleotide triphosphate hydrolases"/>
    <property type="match status" value="1"/>
</dbReference>
<evidence type="ECO:0000313" key="14">
    <source>
        <dbReference type="Proteomes" id="UP000094020"/>
    </source>
</evidence>
<dbReference type="Pfam" id="PF00383">
    <property type="entry name" value="dCMP_cyt_deam_1"/>
    <property type="match status" value="1"/>
</dbReference>
<dbReference type="RefSeq" id="XP_019013342.1">
    <property type="nucleotide sequence ID" value="XM_019153181.1"/>
</dbReference>
<comment type="cofactor">
    <cofactor evidence="1">
        <name>Zn(2+)</name>
        <dbReference type="ChEBI" id="CHEBI:29105"/>
    </cofactor>
</comment>
<evidence type="ECO:0000256" key="7">
    <source>
        <dbReference type="ARBA" id="ARBA00038938"/>
    </source>
</evidence>
<dbReference type="FunFam" id="3.40.140.10:FF:000035">
    <property type="entry name" value="dCMP deaminase"/>
    <property type="match status" value="1"/>
</dbReference>
<proteinExistence type="inferred from homology"/>
<feature type="compositionally biased region" description="Low complexity" evidence="10">
    <location>
        <begin position="59"/>
        <end position="78"/>
    </location>
</feature>
<dbReference type="InterPro" id="IPR015517">
    <property type="entry name" value="dCMP_deaminase-rel"/>
</dbReference>
<dbReference type="STRING" id="1296096.A0A1B9I9H9"/>
<evidence type="ECO:0000259" key="11">
    <source>
        <dbReference type="PROSITE" id="PS51747"/>
    </source>
</evidence>
<dbReference type="PANTHER" id="PTHR11086">
    <property type="entry name" value="DEOXYCYTIDYLATE DEAMINASE-RELATED"/>
    <property type="match status" value="1"/>
</dbReference>
<feature type="region of interest" description="Disordered" evidence="10">
    <location>
        <begin position="57"/>
        <end position="78"/>
    </location>
</feature>
<feature type="compositionally biased region" description="Low complexity" evidence="10">
    <location>
        <begin position="179"/>
        <end position="192"/>
    </location>
</feature>
<protein>
    <recommendedName>
        <fullName evidence="9">Deoxycytidylate deaminase</fullName>
        <ecNumber evidence="7">3.5.4.12</ecNumber>
    </recommendedName>
    <alternativeName>
        <fullName evidence="8">dCMP deaminase</fullName>
    </alternativeName>
</protein>
<dbReference type="EMBL" id="KI894008">
    <property type="protein sequence ID" value="OCF52123.1"/>
    <property type="molecule type" value="Genomic_DNA"/>
</dbReference>
<reference evidence="12" key="3">
    <citation type="submission" date="2016-07" db="EMBL/GenBank/DDBJ databases">
        <title>Evolution of pathogenesis and genome organization in the Tremellales.</title>
        <authorList>
            <person name="Cuomo C."/>
            <person name="Litvintseva A."/>
            <person name="Heitman J."/>
            <person name="Chen Y."/>
            <person name="Sun S."/>
            <person name="Springer D."/>
            <person name="Dromer F."/>
            <person name="Young S."/>
            <person name="Zeng Q."/>
            <person name="Chapman S."/>
            <person name="Gujja S."/>
            <person name="Saif S."/>
            <person name="Birren B."/>
        </authorList>
    </citation>
    <scope>NUCLEOTIDE SEQUENCE</scope>
    <source>
        <strain evidence="12">CBS 10737</strain>
    </source>
</reference>
<reference evidence="13" key="2">
    <citation type="submission" date="2013-07" db="EMBL/GenBank/DDBJ databases">
        <authorList>
            <consortium name="The Broad Institute Genome Sequencing Platform"/>
            <person name="Cuomo C."/>
            <person name="Litvintseva A."/>
            <person name="Chen Y."/>
            <person name="Heitman J."/>
            <person name="Sun S."/>
            <person name="Springer D."/>
            <person name="Dromer F."/>
            <person name="Young S.K."/>
            <person name="Zeng Q."/>
            <person name="Gargeya S."/>
            <person name="Fitzgerald M."/>
            <person name="Abouelleil A."/>
            <person name="Alvarado L."/>
            <person name="Berlin A.M."/>
            <person name="Chapman S.B."/>
            <person name="Dewar J."/>
            <person name="Goldberg J."/>
            <person name="Griggs A."/>
            <person name="Gujja S."/>
            <person name="Hansen M."/>
            <person name="Howarth C."/>
            <person name="Imamovic A."/>
            <person name="Larimer J."/>
            <person name="McCowan C."/>
            <person name="Murphy C."/>
            <person name="Pearson M."/>
            <person name="Priest M."/>
            <person name="Roberts A."/>
            <person name="Saif S."/>
            <person name="Shea T."/>
            <person name="Sykes S."/>
            <person name="Wortman J."/>
            <person name="Nusbaum C."/>
            <person name="Birren B."/>
        </authorList>
    </citation>
    <scope>NUCLEOTIDE SEQUENCE</scope>
    <source>
        <strain evidence="13">CBS 10737</strain>
    </source>
</reference>
<keyword evidence="14" id="KW-1185">Reference proteome</keyword>
<dbReference type="KEGG" id="kpin:30169777"/>
<keyword evidence="6" id="KW-0862">Zinc</keyword>
<evidence type="ECO:0000256" key="8">
    <source>
        <dbReference type="ARBA" id="ARBA00041763"/>
    </source>
</evidence>
<dbReference type="PANTHER" id="PTHR11086:SF18">
    <property type="entry name" value="DEOXYCYTIDYLATE DEAMINASE"/>
    <property type="match status" value="1"/>
</dbReference>
<evidence type="ECO:0000256" key="6">
    <source>
        <dbReference type="ARBA" id="ARBA00022833"/>
    </source>
</evidence>
<dbReference type="EC" id="3.5.4.12" evidence="7"/>
<organism evidence="12">
    <name type="scientific">Kwoniella pini CBS 10737</name>
    <dbReference type="NCBI Taxonomy" id="1296096"/>
    <lineage>
        <taxon>Eukaryota</taxon>
        <taxon>Fungi</taxon>
        <taxon>Dikarya</taxon>
        <taxon>Basidiomycota</taxon>
        <taxon>Agaricomycotina</taxon>
        <taxon>Tremellomycetes</taxon>
        <taxon>Tremellales</taxon>
        <taxon>Cryptococcaceae</taxon>
        <taxon>Kwoniella</taxon>
    </lineage>
</organism>
<dbReference type="InterPro" id="IPR016193">
    <property type="entry name" value="Cytidine_deaminase-like"/>
</dbReference>
<dbReference type="Proteomes" id="UP000094020">
    <property type="component" value="Chromosome 4"/>
</dbReference>
<evidence type="ECO:0000313" key="13">
    <source>
        <dbReference type="EMBL" id="WWC69645.1"/>
    </source>
</evidence>
<evidence type="ECO:0000256" key="9">
    <source>
        <dbReference type="ARBA" id="ARBA00071582"/>
    </source>
</evidence>
<dbReference type="InterPro" id="IPR027417">
    <property type="entry name" value="P-loop_NTPase"/>
</dbReference>
<dbReference type="PROSITE" id="PS51747">
    <property type="entry name" value="CYT_DCMP_DEAMINASES_2"/>
    <property type="match status" value="1"/>
</dbReference>
<evidence type="ECO:0000256" key="5">
    <source>
        <dbReference type="ARBA" id="ARBA00022801"/>
    </source>
</evidence>
<dbReference type="GO" id="GO:0005737">
    <property type="term" value="C:cytoplasm"/>
    <property type="evidence" value="ECO:0007669"/>
    <property type="project" value="TreeGrafter"/>
</dbReference>
<gene>
    <name evidence="12" type="ORF">I206_01408</name>
    <name evidence="13" type="ORF">I206_103588</name>
</gene>
<evidence type="ECO:0000256" key="10">
    <source>
        <dbReference type="SAM" id="MobiDB-lite"/>
    </source>
</evidence>
<evidence type="ECO:0000256" key="3">
    <source>
        <dbReference type="ARBA" id="ARBA00022723"/>
    </source>
</evidence>
<dbReference type="Gene3D" id="3.40.140.10">
    <property type="entry name" value="Cytidine Deaminase, domain 2"/>
    <property type="match status" value="1"/>
</dbReference>
<evidence type="ECO:0000256" key="2">
    <source>
        <dbReference type="ARBA" id="ARBA00006576"/>
    </source>
</evidence>
<evidence type="ECO:0000256" key="1">
    <source>
        <dbReference type="ARBA" id="ARBA00001947"/>
    </source>
</evidence>